<dbReference type="CDD" id="cd08420">
    <property type="entry name" value="PBP2_CysL_like"/>
    <property type="match status" value="1"/>
</dbReference>
<keyword evidence="6" id="KW-1185">Reference proteome</keyword>
<dbReference type="GO" id="GO:0003700">
    <property type="term" value="F:DNA-binding transcription factor activity"/>
    <property type="evidence" value="ECO:0007669"/>
    <property type="project" value="InterPro"/>
</dbReference>
<dbReference type="InterPro" id="IPR000847">
    <property type="entry name" value="LysR_HTH_N"/>
</dbReference>
<dbReference type="OrthoDB" id="5289754at2"/>
<dbReference type="KEGG" id="ccot:CCAX7_003150"/>
<dbReference type="GO" id="GO:0000976">
    <property type="term" value="F:transcription cis-regulatory region binding"/>
    <property type="evidence" value="ECO:0007669"/>
    <property type="project" value="TreeGrafter"/>
</dbReference>
<evidence type="ECO:0000313" key="6">
    <source>
        <dbReference type="Proteomes" id="UP000287394"/>
    </source>
</evidence>
<dbReference type="FunFam" id="1.10.10.10:FF:000001">
    <property type="entry name" value="LysR family transcriptional regulator"/>
    <property type="match status" value="1"/>
</dbReference>
<keyword evidence="2" id="KW-0805">Transcription regulation</keyword>
<dbReference type="InterPro" id="IPR036388">
    <property type="entry name" value="WH-like_DNA-bd_sf"/>
</dbReference>
<evidence type="ECO:0000256" key="4">
    <source>
        <dbReference type="ARBA" id="ARBA00023163"/>
    </source>
</evidence>
<gene>
    <name evidence="5" type="ORF">CCAX7_003150</name>
</gene>
<dbReference type="Gene3D" id="3.40.190.290">
    <property type="match status" value="1"/>
</dbReference>
<name>A0A402CS51_9BACT</name>
<dbReference type="SUPFAM" id="SSF53850">
    <property type="entry name" value="Periplasmic binding protein-like II"/>
    <property type="match status" value="1"/>
</dbReference>
<dbReference type="SUPFAM" id="SSF46785">
    <property type="entry name" value="Winged helix' DNA-binding domain"/>
    <property type="match status" value="1"/>
</dbReference>
<comment type="similarity">
    <text evidence="1">Belongs to the LysR transcriptional regulatory family.</text>
</comment>
<accession>A0A402CS51</accession>
<evidence type="ECO:0000313" key="5">
    <source>
        <dbReference type="EMBL" id="BDI28264.1"/>
    </source>
</evidence>
<proteinExistence type="inferred from homology"/>
<organism evidence="5 6">
    <name type="scientific">Capsulimonas corticalis</name>
    <dbReference type="NCBI Taxonomy" id="2219043"/>
    <lineage>
        <taxon>Bacteria</taxon>
        <taxon>Bacillati</taxon>
        <taxon>Armatimonadota</taxon>
        <taxon>Armatimonadia</taxon>
        <taxon>Capsulimonadales</taxon>
        <taxon>Capsulimonadaceae</taxon>
        <taxon>Capsulimonas</taxon>
    </lineage>
</organism>
<sequence length="295" mass="31921">MNINHLAIFHAVAQEGGIGRGAERLHISQPAVSKQLQELERSLGAPLFDRLPRGVRLTGAGVILADYARRLFALEAEAEEALADLRGLERGTLAVGASMTIGSYLLPEVLARFHRRYPGIVVNLEIANTEEIQQRLLEGAMDLGFTEGFAEEDDLEATVFAKDAMVVIAPPNHPIRAEVPVSAERLCREPFVVREEGSGTRAVIARAFEERGLTIRPAMSLGNIEAIKRAVAAGVGLAVVSSLTIALELETHRVAVVPVSDLAFTRPLHRFVRRGRHQSRAAKALVAELGGEALL</sequence>
<evidence type="ECO:0000256" key="1">
    <source>
        <dbReference type="ARBA" id="ARBA00009437"/>
    </source>
</evidence>
<dbReference type="Pfam" id="PF03466">
    <property type="entry name" value="LysR_substrate"/>
    <property type="match status" value="1"/>
</dbReference>
<dbReference type="FunCoup" id="A0A402CS51">
    <property type="interactions" value="220"/>
</dbReference>
<dbReference type="PANTHER" id="PTHR30126">
    <property type="entry name" value="HTH-TYPE TRANSCRIPTIONAL REGULATOR"/>
    <property type="match status" value="1"/>
</dbReference>
<dbReference type="Proteomes" id="UP000287394">
    <property type="component" value="Chromosome"/>
</dbReference>
<evidence type="ECO:0000256" key="2">
    <source>
        <dbReference type="ARBA" id="ARBA00023015"/>
    </source>
</evidence>
<dbReference type="Pfam" id="PF00126">
    <property type="entry name" value="HTH_1"/>
    <property type="match status" value="1"/>
</dbReference>
<dbReference type="InterPro" id="IPR005119">
    <property type="entry name" value="LysR_subst-bd"/>
</dbReference>
<dbReference type="PRINTS" id="PR00039">
    <property type="entry name" value="HTHLYSR"/>
</dbReference>
<reference evidence="5 6" key="1">
    <citation type="journal article" date="2019" name="Int. J. Syst. Evol. Microbiol.">
        <title>Capsulimonas corticalis gen. nov., sp. nov., an aerobic capsulated bacterium, of a novel bacterial order, Capsulimonadales ord. nov., of the class Armatimonadia of the phylum Armatimonadetes.</title>
        <authorList>
            <person name="Li J."/>
            <person name="Kudo C."/>
            <person name="Tonouchi A."/>
        </authorList>
    </citation>
    <scope>NUCLEOTIDE SEQUENCE [LARGE SCALE GENOMIC DNA]</scope>
    <source>
        <strain evidence="5 6">AX-7</strain>
    </source>
</reference>
<protein>
    <submittedName>
        <fullName evidence="5">LysR family transcriptional regulator</fullName>
    </submittedName>
</protein>
<keyword evidence="3" id="KW-0238">DNA-binding</keyword>
<dbReference type="RefSeq" id="WP_119320207.1">
    <property type="nucleotide sequence ID" value="NZ_AP025739.1"/>
</dbReference>
<dbReference type="InterPro" id="IPR036390">
    <property type="entry name" value="WH_DNA-bd_sf"/>
</dbReference>
<dbReference type="PANTHER" id="PTHR30126:SF39">
    <property type="entry name" value="HTH-TYPE TRANSCRIPTIONAL REGULATOR CYSL"/>
    <property type="match status" value="1"/>
</dbReference>
<dbReference type="EMBL" id="AP025739">
    <property type="protein sequence ID" value="BDI28264.1"/>
    <property type="molecule type" value="Genomic_DNA"/>
</dbReference>
<keyword evidence="4" id="KW-0804">Transcription</keyword>
<evidence type="ECO:0000256" key="3">
    <source>
        <dbReference type="ARBA" id="ARBA00023125"/>
    </source>
</evidence>
<dbReference type="Gene3D" id="1.10.10.10">
    <property type="entry name" value="Winged helix-like DNA-binding domain superfamily/Winged helix DNA-binding domain"/>
    <property type="match status" value="1"/>
</dbReference>
<dbReference type="AlphaFoldDB" id="A0A402CS51"/>
<dbReference type="PROSITE" id="PS50931">
    <property type="entry name" value="HTH_LYSR"/>
    <property type="match status" value="1"/>
</dbReference>